<comment type="caution">
    <text evidence="1">The sequence shown here is derived from an EMBL/GenBank/DDBJ whole genome shotgun (WGS) entry which is preliminary data.</text>
</comment>
<evidence type="ECO:0000313" key="2">
    <source>
        <dbReference type="Proteomes" id="UP000265520"/>
    </source>
</evidence>
<reference evidence="1 2" key="1">
    <citation type="journal article" date="2018" name="Front. Plant Sci.">
        <title>Red Clover (Trifolium pratense) and Zigzag Clover (T. medium) - A Picture of Genomic Similarities and Differences.</title>
        <authorList>
            <person name="Dluhosova J."/>
            <person name="Istvanek J."/>
            <person name="Nedelnik J."/>
            <person name="Repkova J."/>
        </authorList>
    </citation>
    <scope>NUCLEOTIDE SEQUENCE [LARGE SCALE GENOMIC DNA]</scope>
    <source>
        <strain evidence="2">cv. 10/8</strain>
        <tissue evidence="1">Leaf</tissue>
    </source>
</reference>
<dbReference type="EMBL" id="LXQA011202380">
    <property type="protein sequence ID" value="MCI88787.1"/>
    <property type="molecule type" value="Genomic_DNA"/>
</dbReference>
<dbReference type="Proteomes" id="UP000265520">
    <property type="component" value="Unassembled WGS sequence"/>
</dbReference>
<evidence type="ECO:0000313" key="1">
    <source>
        <dbReference type="EMBL" id="MCI88787.1"/>
    </source>
</evidence>
<sequence length="31" mass="3488">MTTRCSSEHELLARQRVALAVGVDRFTVANR</sequence>
<keyword evidence="2" id="KW-1185">Reference proteome</keyword>
<name>A0A392VLL6_9FABA</name>
<accession>A0A392VLL6</accession>
<dbReference type="AlphaFoldDB" id="A0A392VLL6"/>
<protein>
    <submittedName>
        <fullName evidence="1">Uncharacterized protein</fullName>
    </submittedName>
</protein>
<organism evidence="1 2">
    <name type="scientific">Trifolium medium</name>
    <dbReference type="NCBI Taxonomy" id="97028"/>
    <lineage>
        <taxon>Eukaryota</taxon>
        <taxon>Viridiplantae</taxon>
        <taxon>Streptophyta</taxon>
        <taxon>Embryophyta</taxon>
        <taxon>Tracheophyta</taxon>
        <taxon>Spermatophyta</taxon>
        <taxon>Magnoliopsida</taxon>
        <taxon>eudicotyledons</taxon>
        <taxon>Gunneridae</taxon>
        <taxon>Pentapetalae</taxon>
        <taxon>rosids</taxon>
        <taxon>fabids</taxon>
        <taxon>Fabales</taxon>
        <taxon>Fabaceae</taxon>
        <taxon>Papilionoideae</taxon>
        <taxon>50 kb inversion clade</taxon>
        <taxon>NPAAA clade</taxon>
        <taxon>Hologalegina</taxon>
        <taxon>IRL clade</taxon>
        <taxon>Trifolieae</taxon>
        <taxon>Trifolium</taxon>
    </lineage>
</organism>
<proteinExistence type="predicted"/>
<feature type="non-terminal residue" evidence="1">
    <location>
        <position position="31"/>
    </location>
</feature>